<gene>
    <name evidence="2" type="ORF">NCTC13163_00421</name>
</gene>
<dbReference type="Proteomes" id="UP000254060">
    <property type="component" value="Unassembled WGS sequence"/>
</dbReference>
<dbReference type="SUPFAM" id="SSF55729">
    <property type="entry name" value="Acyl-CoA N-acyltransferases (Nat)"/>
    <property type="match status" value="1"/>
</dbReference>
<dbReference type="GO" id="GO:0016747">
    <property type="term" value="F:acyltransferase activity, transferring groups other than amino-acyl groups"/>
    <property type="evidence" value="ECO:0007669"/>
    <property type="project" value="InterPro"/>
</dbReference>
<accession>A0A377FRG8</accession>
<feature type="domain" description="N-acetyltransferase" evidence="1">
    <location>
        <begin position="1"/>
        <end position="154"/>
    </location>
</feature>
<dbReference type="OrthoDB" id="6382410at2"/>
<dbReference type="AlphaFoldDB" id="A0A377FRG8"/>
<evidence type="ECO:0000313" key="3">
    <source>
        <dbReference type="Proteomes" id="UP000254060"/>
    </source>
</evidence>
<dbReference type="Gene3D" id="3.40.630.30">
    <property type="match status" value="1"/>
</dbReference>
<dbReference type="Pfam" id="PF00583">
    <property type="entry name" value="Acetyltransf_1"/>
    <property type="match status" value="1"/>
</dbReference>
<name>A0A377FRG8_9BACL</name>
<dbReference type="EMBL" id="UGGP01000001">
    <property type="protein sequence ID" value="STO07076.1"/>
    <property type="molecule type" value="Genomic_DNA"/>
</dbReference>
<evidence type="ECO:0000259" key="1">
    <source>
        <dbReference type="PROSITE" id="PS51186"/>
    </source>
</evidence>
<dbReference type="CDD" id="cd04301">
    <property type="entry name" value="NAT_SF"/>
    <property type="match status" value="1"/>
</dbReference>
<evidence type="ECO:0000313" key="2">
    <source>
        <dbReference type="EMBL" id="STO07076.1"/>
    </source>
</evidence>
<sequence length="154" mass="17504">MIRLATQADLRAVDQLILRKAEEFHAAGKTQWQKYLEPSRTDFVRHDVMNGSVYVYEQEGTIVGAVSLIPPTSWDHNLWDDADAAVYLHRLVVDSGMKGKRVGEQLMRHALAETTGSVRLDCVATNEFLNEYYPQFGFVYIGERDGFSLFAKEC</sequence>
<organism evidence="2 3">
    <name type="scientific">Exiguobacterium aurantiacum</name>
    <dbReference type="NCBI Taxonomy" id="33987"/>
    <lineage>
        <taxon>Bacteria</taxon>
        <taxon>Bacillati</taxon>
        <taxon>Bacillota</taxon>
        <taxon>Bacilli</taxon>
        <taxon>Bacillales</taxon>
        <taxon>Bacillales Family XII. Incertae Sedis</taxon>
        <taxon>Exiguobacterium</taxon>
    </lineage>
</organism>
<protein>
    <submittedName>
        <fullName evidence="2">Predicted acetyltransferase</fullName>
    </submittedName>
</protein>
<dbReference type="InterPro" id="IPR000182">
    <property type="entry name" value="GNAT_dom"/>
</dbReference>
<dbReference type="PROSITE" id="PS51186">
    <property type="entry name" value="GNAT"/>
    <property type="match status" value="1"/>
</dbReference>
<dbReference type="STRING" id="1397694.GCA_000702585_00938"/>
<keyword evidence="2" id="KW-0808">Transferase</keyword>
<dbReference type="InterPro" id="IPR016181">
    <property type="entry name" value="Acyl_CoA_acyltransferase"/>
</dbReference>
<dbReference type="RefSeq" id="WP_024371113.1">
    <property type="nucleotide sequence ID" value="NZ_UGGP01000001.1"/>
</dbReference>
<reference evidence="2 3" key="1">
    <citation type="submission" date="2018-06" db="EMBL/GenBank/DDBJ databases">
        <authorList>
            <consortium name="Pathogen Informatics"/>
            <person name="Doyle S."/>
        </authorList>
    </citation>
    <scope>NUCLEOTIDE SEQUENCE [LARGE SCALE GENOMIC DNA]</scope>
    <source>
        <strain evidence="2 3">NCTC13163</strain>
    </source>
</reference>
<proteinExistence type="predicted"/>